<dbReference type="Gene3D" id="1.10.730.10">
    <property type="entry name" value="Isoleucyl-tRNA Synthetase, Domain 1"/>
    <property type="match status" value="1"/>
</dbReference>
<keyword evidence="2 8" id="KW-0436">Ligase</keyword>
<comment type="caution">
    <text evidence="8">Lacks conserved residue(s) required for the propagation of feature annotation.</text>
</comment>
<evidence type="ECO:0000313" key="13">
    <source>
        <dbReference type="Proteomes" id="UP000034837"/>
    </source>
</evidence>
<dbReference type="PANTHER" id="PTHR11956:SF5">
    <property type="entry name" value="ARGININE--TRNA LIGASE, CYTOPLASMIC"/>
    <property type="match status" value="1"/>
</dbReference>
<dbReference type="PANTHER" id="PTHR11956">
    <property type="entry name" value="ARGINYL-TRNA SYNTHETASE"/>
    <property type="match status" value="1"/>
</dbReference>
<dbReference type="SUPFAM" id="SSF55190">
    <property type="entry name" value="Arginyl-tRNA synthetase (ArgRS), N-terminal 'additional' domain"/>
    <property type="match status" value="1"/>
</dbReference>
<dbReference type="InterPro" id="IPR009080">
    <property type="entry name" value="tRNAsynth_Ia_anticodon-bd"/>
</dbReference>
<feature type="domain" description="DALR anticodon binding" evidence="10">
    <location>
        <begin position="451"/>
        <end position="565"/>
    </location>
</feature>
<comment type="subunit">
    <text evidence="8">Monomer.</text>
</comment>
<dbReference type="InterPro" id="IPR014729">
    <property type="entry name" value="Rossmann-like_a/b/a_fold"/>
</dbReference>
<reference evidence="12 13" key="1">
    <citation type="journal article" date="2015" name="Nature">
        <title>rRNA introns, odd ribosomes, and small enigmatic genomes across a large radiation of phyla.</title>
        <authorList>
            <person name="Brown C.T."/>
            <person name="Hug L.A."/>
            <person name="Thomas B.C."/>
            <person name="Sharon I."/>
            <person name="Castelle C.J."/>
            <person name="Singh A."/>
            <person name="Wilkins M.J."/>
            <person name="Williams K.H."/>
            <person name="Banfield J.F."/>
        </authorList>
    </citation>
    <scope>NUCLEOTIDE SEQUENCE [LARGE SCALE GENOMIC DNA]</scope>
</reference>
<comment type="subcellular location">
    <subcellularLocation>
        <location evidence="8">Cytoplasm</location>
    </subcellularLocation>
</comment>
<dbReference type="InterPro" id="IPR001278">
    <property type="entry name" value="Arg-tRNA-ligase"/>
</dbReference>
<protein>
    <recommendedName>
        <fullName evidence="8">Arginine--tRNA ligase</fullName>
        <ecNumber evidence="8">6.1.1.19</ecNumber>
    </recommendedName>
    <alternativeName>
        <fullName evidence="8">Arginyl-tRNA synthetase</fullName>
        <shortName evidence="8">ArgRS</shortName>
    </alternativeName>
</protein>
<name>A0A0G1A8A5_9BACT</name>
<dbReference type="InterPro" id="IPR008909">
    <property type="entry name" value="DALR_anticod-bd"/>
</dbReference>
<dbReference type="InterPro" id="IPR036695">
    <property type="entry name" value="Arg-tRNA-synth_N_sf"/>
</dbReference>
<evidence type="ECO:0000256" key="3">
    <source>
        <dbReference type="ARBA" id="ARBA00022741"/>
    </source>
</evidence>
<dbReference type="SUPFAM" id="SSF52374">
    <property type="entry name" value="Nucleotidylyl transferase"/>
    <property type="match status" value="1"/>
</dbReference>
<dbReference type="Gene3D" id="3.30.1360.70">
    <property type="entry name" value="Arginyl tRNA synthetase N-terminal domain"/>
    <property type="match status" value="1"/>
</dbReference>
<dbReference type="InterPro" id="IPR005148">
    <property type="entry name" value="Arg-tRNA-synth_N"/>
</dbReference>
<dbReference type="Pfam" id="PF00750">
    <property type="entry name" value="tRNA-synt_1d"/>
    <property type="match status" value="1"/>
</dbReference>
<evidence type="ECO:0000256" key="6">
    <source>
        <dbReference type="ARBA" id="ARBA00023146"/>
    </source>
</evidence>
<keyword evidence="8" id="KW-0963">Cytoplasm</keyword>
<dbReference type="GO" id="GO:0004814">
    <property type="term" value="F:arginine-tRNA ligase activity"/>
    <property type="evidence" value="ECO:0007669"/>
    <property type="project" value="UniProtKB-UniRule"/>
</dbReference>
<dbReference type="Pfam" id="PF05746">
    <property type="entry name" value="DALR_1"/>
    <property type="match status" value="1"/>
</dbReference>
<organism evidence="12 13">
    <name type="scientific">Candidatus Magasanikbacteria bacterium GW2011_GWA2_42_32</name>
    <dbReference type="NCBI Taxonomy" id="1619039"/>
    <lineage>
        <taxon>Bacteria</taxon>
        <taxon>Candidatus Magasanikiibacteriota</taxon>
    </lineage>
</organism>
<dbReference type="AlphaFoldDB" id="A0A0G1A8A5"/>
<keyword evidence="4 8" id="KW-0067">ATP-binding</keyword>
<dbReference type="NCBIfam" id="TIGR00456">
    <property type="entry name" value="argS"/>
    <property type="match status" value="1"/>
</dbReference>
<dbReference type="EC" id="6.1.1.19" evidence="8"/>
<keyword evidence="6 8" id="KW-0030">Aminoacyl-tRNA synthetase</keyword>
<evidence type="ECO:0000313" key="12">
    <source>
        <dbReference type="EMBL" id="KKS57265.1"/>
    </source>
</evidence>
<evidence type="ECO:0000256" key="2">
    <source>
        <dbReference type="ARBA" id="ARBA00022598"/>
    </source>
</evidence>
<dbReference type="GO" id="GO:0005524">
    <property type="term" value="F:ATP binding"/>
    <property type="evidence" value="ECO:0007669"/>
    <property type="project" value="UniProtKB-UniRule"/>
</dbReference>
<dbReference type="SUPFAM" id="SSF47323">
    <property type="entry name" value="Anticodon-binding domain of a subclass of class I aminoacyl-tRNA synthetases"/>
    <property type="match status" value="1"/>
</dbReference>
<comment type="similarity">
    <text evidence="1 8 9">Belongs to the class-I aminoacyl-tRNA synthetase family.</text>
</comment>
<dbReference type="PRINTS" id="PR01038">
    <property type="entry name" value="TRNASYNTHARG"/>
</dbReference>
<dbReference type="Pfam" id="PF03485">
    <property type="entry name" value="Arg_tRNA_synt_N"/>
    <property type="match status" value="1"/>
</dbReference>
<dbReference type="SMART" id="SM00836">
    <property type="entry name" value="DALR_1"/>
    <property type="match status" value="1"/>
</dbReference>
<evidence type="ECO:0000256" key="7">
    <source>
        <dbReference type="ARBA" id="ARBA00049339"/>
    </source>
</evidence>
<evidence type="ECO:0000256" key="8">
    <source>
        <dbReference type="HAMAP-Rule" id="MF_00123"/>
    </source>
</evidence>
<evidence type="ECO:0000256" key="5">
    <source>
        <dbReference type="ARBA" id="ARBA00022917"/>
    </source>
</evidence>
<dbReference type="Gene3D" id="3.40.50.620">
    <property type="entry name" value="HUPs"/>
    <property type="match status" value="1"/>
</dbReference>
<proteinExistence type="inferred from homology"/>
<dbReference type="SMART" id="SM01016">
    <property type="entry name" value="Arg_tRNA_synt_N"/>
    <property type="match status" value="1"/>
</dbReference>
<evidence type="ECO:0000259" key="11">
    <source>
        <dbReference type="SMART" id="SM01016"/>
    </source>
</evidence>
<evidence type="ECO:0000259" key="10">
    <source>
        <dbReference type="SMART" id="SM00836"/>
    </source>
</evidence>
<sequence>MLEEIKQQIIELLKDGGVSGEIELKKPPQPGMGDFSFGCFGKTEHLGINQIFELANKLNNLTNKDSIIEKVEASGPYLNFFLNPAMVAELVLPQIKKKKNKYGQGTAKKGEQILIEYPSNNTHKEIHVGHLRIMCLGNALANLYEAAGAKVIRVNYINDFGAHVAKCLWGLVNLHKGEKPPADKQKWLGQIYAEASNYLKENPEQAEESKAMLKMLEAKDKKIWKLFLQTRQWSLDGFKNIFAELEVKHKTVFYEKDVKDLGQKVVDELLQKGIAKVGEGGAIIIDLGSFGLDVALIRKSDGAGLYLTSDLGLAKVKAKKFSKITGSINLTGTEQKFYFQQLFKILELSGFKYKMSHVACELVALPGGEKMSSRAGNVILYETVRDEALRAAKEETKKRHPEWSEAKLDKTAKALAFGALKFSMIKVGSNQTIAFDIKEAISFDGFTAPYLQYSLARMNSLLKKVKINLKTSYSLLISDFEKKLILKMAGLNGAIIVAGERQDPSQLAKYLYELCQDFSNFYENCPVLKAERSELVAARLELVRMVRQVLENGLFILGIPIIKEM</sequence>
<accession>A0A0G1A8A5</accession>
<dbReference type="Proteomes" id="UP000034837">
    <property type="component" value="Unassembled WGS sequence"/>
</dbReference>
<keyword evidence="3 8" id="KW-0547">Nucleotide-binding</keyword>
<keyword evidence="5 8" id="KW-0648">Protein biosynthesis</keyword>
<dbReference type="GO" id="GO:0006420">
    <property type="term" value="P:arginyl-tRNA aminoacylation"/>
    <property type="evidence" value="ECO:0007669"/>
    <property type="project" value="UniProtKB-UniRule"/>
</dbReference>
<evidence type="ECO:0000256" key="1">
    <source>
        <dbReference type="ARBA" id="ARBA00005594"/>
    </source>
</evidence>
<dbReference type="EMBL" id="LCDO01000002">
    <property type="protein sequence ID" value="KKS57265.1"/>
    <property type="molecule type" value="Genomic_DNA"/>
</dbReference>
<evidence type="ECO:0000256" key="4">
    <source>
        <dbReference type="ARBA" id="ARBA00022840"/>
    </source>
</evidence>
<evidence type="ECO:0000256" key="9">
    <source>
        <dbReference type="RuleBase" id="RU363038"/>
    </source>
</evidence>
<feature type="domain" description="Arginyl tRNA synthetase N-terminal" evidence="11">
    <location>
        <begin position="3"/>
        <end position="82"/>
    </location>
</feature>
<comment type="caution">
    <text evidence="12">The sequence shown here is derived from an EMBL/GenBank/DDBJ whole genome shotgun (WGS) entry which is preliminary data.</text>
</comment>
<dbReference type="InterPro" id="IPR035684">
    <property type="entry name" value="ArgRS_core"/>
</dbReference>
<dbReference type="HAMAP" id="MF_00123">
    <property type="entry name" value="Arg_tRNA_synth"/>
    <property type="match status" value="1"/>
</dbReference>
<comment type="catalytic activity">
    <reaction evidence="7 8">
        <text>tRNA(Arg) + L-arginine + ATP = L-arginyl-tRNA(Arg) + AMP + diphosphate</text>
        <dbReference type="Rhea" id="RHEA:20301"/>
        <dbReference type="Rhea" id="RHEA-COMP:9658"/>
        <dbReference type="Rhea" id="RHEA-COMP:9673"/>
        <dbReference type="ChEBI" id="CHEBI:30616"/>
        <dbReference type="ChEBI" id="CHEBI:32682"/>
        <dbReference type="ChEBI" id="CHEBI:33019"/>
        <dbReference type="ChEBI" id="CHEBI:78442"/>
        <dbReference type="ChEBI" id="CHEBI:78513"/>
        <dbReference type="ChEBI" id="CHEBI:456215"/>
        <dbReference type="EC" id="6.1.1.19"/>
    </reaction>
</comment>
<gene>
    <name evidence="8" type="primary">argS</name>
    <name evidence="12" type="ORF">UV20_C0002G0054</name>
</gene>
<dbReference type="GO" id="GO:0005737">
    <property type="term" value="C:cytoplasm"/>
    <property type="evidence" value="ECO:0007669"/>
    <property type="project" value="UniProtKB-SubCell"/>
</dbReference>